<accession>A0A804NY52</accession>
<evidence type="ECO:0000313" key="1">
    <source>
        <dbReference type="EnsemblPlants" id="Zm00001eb195020_P006"/>
    </source>
</evidence>
<dbReference type="AlphaFoldDB" id="A0A804NY52"/>
<name>A0A804NY52_MAIZE</name>
<dbReference type="PANTHER" id="PTHR37176">
    <property type="entry name" value="F10K1.23"/>
    <property type="match status" value="1"/>
</dbReference>
<protein>
    <submittedName>
        <fullName evidence="1">Uncharacterized protein</fullName>
    </submittedName>
</protein>
<dbReference type="Proteomes" id="UP000007305">
    <property type="component" value="Chromosome 4"/>
</dbReference>
<dbReference type="PANTHER" id="PTHR37176:SF1">
    <property type="entry name" value="PROTEIN DOUBLE-STRAND BREAK FORMATION"/>
    <property type="match status" value="1"/>
</dbReference>
<dbReference type="GO" id="GO:0042138">
    <property type="term" value="P:meiotic DNA double-strand break formation"/>
    <property type="evidence" value="ECO:0007669"/>
    <property type="project" value="InterPro"/>
</dbReference>
<keyword evidence="2" id="KW-1185">Reference proteome</keyword>
<gene>
    <name evidence="1" type="primary">LOC100194299</name>
</gene>
<organism evidence="1 2">
    <name type="scientific">Zea mays</name>
    <name type="common">Maize</name>
    <dbReference type="NCBI Taxonomy" id="4577"/>
    <lineage>
        <taxon>Eukaryota</taxon>
        <taxon>Viridiplantae</taxon>
        <taxon>Streptophyta</taxon>
        <taxon>Embryophyta</taxon>
        <taxon>Tracheophyta</taxon>
        <taxon>Spermatophyta</taxon>
        <taxon>Magnoliopsida</taxon>
        <taxon>Liliopsida</taxon>
        <taxon>Poales</taxon>
        <taxon>Poaceae</taxon>
        <taxon>PACMAD clade</taxon>
        <taxon>Panicoideae</taxon>
        <taxon>Andropogonodae</taxon>
        <taxon>Andropogoneae</taxon>
        <taxon>Tripsacinae</taxon>
        <taxon>Zea</taxon>
    </lineage>
</organism>
<reference evidence="1" key="2">
    <citation type="submission" date="2019-07" db="EMBL/GenBank/DDBJ databases">
        <authorList>
            <person name="Seetharam A."/>
            <person name="Woodhouse M."/>
            <person name="Cannon E."/>
        </authorList>
    </citation>
    <scope>NUCLEOTIDE SEQUENCE [LARGE SCALE GENOMIC DNA]</scope>
    <source>
        <strain evidence="1">cv. B73</strain>
    </source>
</reference>
<evidence type="ECO:0000313" key="2">
    <source>
        <dbReference type="Proteomes" id="UP000007305"/>
    </source>
</evidence>
<reference evidence="2" key="1">
    <citation type="journal article" date="2009" name="Science">
        <title>The B73 maize genome: complexity, diversity, and dynamics.</title>
        <authorList>
            <person name="Schnable P.S."/>
            <person name="Ware D."/>
            <person name="Fulton R.S."/>
            <person name="Stein J.C."/>
            <person name="Wei F."/>
            <person name="Pasternak S."/>
            <person name="Liang C."/>
            <person name="Zhang J."/>
            <person name="Fulton L."/>
            <person name="Graves T.A."/>
            <person name="Minx P."/>
            <person name="Reily A.D."/>
            <person name="Courtney L."/>
            <person name="Kruchowski S.S."/>
            <person name="Tomlinson C."/>
            <person name="Strong C."/>
            <person name="Delehaunty K."/>
            <person name="Fronick C."/>
            <person name="Courtney B."/>
            <person name="Rock S.M."/>
            <person name="Belter E."/>
            <person name="Du F."/>
            <person name="Kim K."/>
            <person name="Abbott R.M."/>
            <person name="Cotton M."/>
            <person name="Levy A."/>
            <person name="Marchetto P."/>
            <person name="Ochoa K."/>
            <person name="Jackson S.M."/>
            <person name="Gillam B."/>
            <person name="Chen W."/>
            <person name="Yan L."/>
            <person name="Higginbotham J."/>
            <person name="Cardenas M."/>
            <person name="Waligorski J."/>
            <person name="Applebaum E."/>
            <person name="Phelps L."/>
            <person name="Falcone J."/>
            <person name="Kanchi K."/>
            <person name="Thane T."/>
            <person name="Scimone A."/>
            <person name="Thane N."/>
            <person name="Henke J."/>
            <person name="Wang T."/>
            <person name="Ruppert J."/>
            <person name="Shah N."/>
            <person name="Rotter K."/>
            <person name="Hodges J."/>
            <person name="Ingenthron E."/>
            <person name="Cordes M."/>
            <person name="Kohlberg S."/>
            <person name="Sgro J."/>
            <person name="Delgado B."/>
            <person name="Mead K."/>
            <person name="Chinwalla A."/>
            <person name="Leonard S."/>
            <person name="Crouse K."/>
            <person name="Collura K."/>
            <person name="Kudrna D."/>
            <person name="Currie J."/>
            <person name="He R."/>
            <person name="Angelova A."/>
            <person name="Rajasekar S."/>
            <person name="Mueller T."/>
            <person name="Lomeli R."/>
            <person name="Scara G."/>
            <person name="Ko A."/>
            <person name="Delaney K."/>
            <person name="Wissotski M."/>
            <person name="Lopez G."/>
            <person name="Campos D."/>
            <person name="Braidotti M."/>
            <person name="Ashley E."/>
            <person name="Golser W."/>
            <person name="Kim H."/>
            <person name="Lee S."/>
            <person name="Lin J."/>
            <person name="Dujmic Z."/>
            <person name="Kim W."/>
            <person name="Talag J."/>
            <person name="Zuccolo A."/>
            <person name="Fan C."/>
            <person name="Sebastian A."/>
            <person name="Kramer M."/>
            <person name="Spiegel L."/>
            <person name="Nascimento L."/>
            <person name="Zutavern T."/>
            <person name="Miller B."/>
            <person name="Ambroise C."/>
            <person name="Muller S."/>
            <person name="Spooner W."/>
            <person name="Narechania A."/>
            <person name="Ren L."/>
            <person name="Wei S."/>
            <person name="Kumari S."/>
            <person name="Faga B."/>
            <person name="Levy M.J."/>
            <person name="McMahan L."/>
            <person name="Van Buren P."/>
            <person name="Vaughn M.W."/>
            <person name="Ying K."/>
            <person name="Yeh C.-T."/>
            <person name="Emrich S.J."/>
            <person name="Jia Y."/>
            <person name="Kalyanaraman A."/>
            <person name="Hsia A.-P."/>
            <person name="Barbazuk W.B."/>
            <person name="Baucom R.S."/>
            <person name="Brutnell T.P."/>
            <person name="Carpita N.C."/>
            <person name="Chaparro C."/>
            <person name="Chia J.-M."/>
            <person name="Deragon J.-M."/>
            <person name="Estill J.C."/>
            <person name="Fu Y."/>
            <person name="Jeddeloh J.A."/>
            <person name="Han Y."/>
            <person name="Lee H."/>
            <person name="Li P."/>
            <person name="Lisch D.R."/>
            <person name="Liu S."/>
            <person name="Liu Z."/>
            <person name="Nagel D.H."/>
            <person name="McCann M.C."/>
            <person name="SanMiguel P."/>
            <person name="Myers A.M."/>
            <person name="Nettleton D."/>
            <person name="Nguyen J."/>
            <person name="Penning B.W."/>
            <person name="Ponnala L."/>
            <person name="Schneider K.L."/>
            <person name="Schwartz D.C."/>
            <person name="Sharma A."/>
            <person name="Soderlund C."/>
            <person name="Springer N.M."/>
            <person name="Sun Q."/>
            <person name="Wang H."/>
            <person name="Waterman M."/>
            <person name="Westerman R."/>
            <person name="Wolfgruber T.K."/>
            <person name="Yang L."/>
            <person name="Yu Y."/>
            <person name="Zhang L."/>
            <person name="Zhou S."/>
            <person name="Zhu Q."/>
            <person name="Bennetzen J.L."/>
            <person name="Dawe R.K."/>
            <person name="Jiang J."/>
            <person name="Jiang N."/>
            <person name="Presting G.G."/>
            <person name="Wessler S.R."/>
            <person name="Aluru S."/>
            <person name="Martienssen R.A."/>
            <person name="Clifton S.W."/>
            <person name="McCombie W.R."/>
            <person name="Wing R.A."/>
            <person name="Wilson R.K."/>
        </authorList>
    </citation>
    <scope>NUCLEOTIDE SEQUENCE [LARGE SCALE GENOMIC DNA]</scope>
    <source>
        <strain evidence="2">cv. B73</strain>
    </source>
</reference>
<sequence>MPQAMADAATLSALALFASRLSCRRFGDEDLRVLEAALSAGADVPALLATRSAARRLLRSSAAEALAFTAAGASLDGGDERRSLAVADFFSRAFALVGDVESCLAMRYEALLLRDAKYCNDLHLQVSRQEWLTFATDCLDNGFYTIASKGTWTLLIPLRRRTRSLK</sequence>
<dbReference type="EnsemblPlants" id="Zm00001eb195020_T006">
    <property type="protein sequence ID" value="Zm00001eb195020_P006"/>
    <property type="gene ID" value="Zm00001eb195020"/>
</dbReference>
<proteinExistence type="predicted"/>
<dbReference type="InterPro" id="IPR044969">
    <property type="entry name" value="DFO"/>
</dbReference>
<reference evidence="1" key="3">
    <citation type="submission" date="2021-05" db="UniProtKB">
        <authorList>
            <consortium name="EnsemblPlants"/>
        </authorList>
    </citation>
    <scope>IDENTIFICATION</scope>
    <source>
        <strain evidence="1">cv. B73</strain>
    </source>
</reference>
<dbReference type="OrthoDB" id="1925581at2759"/>
<dbReference type="Gramene" id="Zm00001eb195020_T006">
    <property type="protein sequence ID" value="Zm00001eb195020_P006"/>
    <property type="gene ID" value="Zm00001eb195020"/>
</dbReference>